<protein>
    <submittedName>
        <fullName evidence="1">Fumarylacetoacetate hydrolase</fullName>
    </submittedName>
</protein>
<accession>A0A6H1Q2Z8</accession>
<name>A0A6H1Q2Z8_9PROT</name>
<dbReference type="RefSeq" id="WP_168606392.1">
    <property type="nucleotide sequence ID" value="NZ_CP038852.1"/>
</dbReference>
<reference evidence="1 2" key="1">
    <citation type="journal article" date="2020" name="Nat. Microbiol.">
        <title>Lysogenic host-virus interactions in SAR11 marine bacteria.</title>
        <authorList>
            <person name="Morris R.M."/>
            <person name="Cain K.R."/>
            <person name="Hvorecny K.L."/>
            <person name="Kollman J.M."/>
        </authorList>
    </citation>
    <scope>NUCLEOTIDE SEQUENCE [LARGE SCALE GENOMIC DNA]</scope>
    <source>
        <strain evidence="1 2">NP1</strain>
    </source>
</reference>
<evidence type="ECO:0000313" key="1">
    <source>
        <dbReference type="EMBL" id="QIZ20499.1"/>
    </source>
</evidence>
<keyword evidence="1" id="KW-0378">Hydrolase</keyword>
<dbReference type="KEGG" id="peg:E5R92_01705"/>
<keyword evidence="2" id="KW-1185">Reference proteome</keyword>
<gene>
    <name evidence="1" type="ORF">E5R92_01705</name>
</gene>
<dbReference type="AlphaFoldDB" id="A0A6H1Q2Z8"/>
<dbReference type="Proteomes" id="UP000501094">
    <property type="component" value="Chromosome"/>
</dbReference>
<dbReference type="GO" id="GO:0016787">
    <property type="term" value="F:hydrolase activity"/>
    <property type="evidence" value="ECO:0007669"/>
    <property type="project" value="UniProtKB-KW"/>
</dbReference>
<dbReference type="SUPFAM" id="SSF56529">
    <property type="entry name" value="FAH"/>
    <property type="match status" value="1"/>
</dbReference>
<sequence>MNKTLLEKTADKLVNAFVKNKIIAPLPTKFTKKLSEAQKLRKLCESKVKDPIIGFKAAGTGIPVMKKLKEKKPFYAAIFKKNFIKSGKKVKINKSTLGIELEVCYLIKKNFFSSKGLITMKNVTKYISHMAPCIEVIGYRQKKKGITSFGDLCSDFGANVKFLIGQKKKYKRINIGNLKTNITNKKIDQSVNGNTNTVYINPINSLRFVLNELKKDKVNLDKDFYVFTGSTVGVVPILGNGLYTGKVDKLGSAKAIIH</sequence>
<proteinExistence type="predicted"/>
<organism evidence="1 2">
    <name type="scientific">Candidatus Pelagibacter giovannonii</name>
    <dbReference type="NCBI Taxonomy" id="2563896"/>
    <lineage>
        <taxon>Bacteria</taxon>
        <taxon>Pseudomonadati</taxon>
        <taxon>Pseudomonadota</taxon>
        <taxon>Alphaproteobacteria</taxon>
        <taxon>Candidatus Pelagibacterales</taxon>
        <taxon>Candidatus Pelagibacteraceae</taxon>
        <taxon>Candidatus Pelagibacter</taxon>
    </lineage>
</organism>
<dbReference type="EMBL" id="CP038852">
    <property type="protein sequence ID" value="QIZ20499.1"/>
    <property type="molecule type" value="Genomic_DNA"/>
</dbReference>
<dbReference type="InterPro" id="IPR050772">
    <property type="entry name" value="Hydratase-Decarb/MhpD_sf"/>
</dbReference>
<dbReference type="InterPro" id="IPR036663">
    <property type="entry name" value="Fumarylacetoacetase_C_sf"/>
</dbReference>
<dbReference type="PANTHER" id="PTHR30143">
    <property type="entry name" value="ACID HYDRATASE"/>
    <property type="match status" value="1"/>
</dbReference>
<dbReference type="PANTHER" id="PTHR30143:SF0">
    <property type="entry name" value="2-KETO-4-PENTENOATE HYDRATASE"/>
    <property type="match status" value="1"/>
</dbReference>
<dbReference type="Gene3D" id="3.90.850.10">
    <property type="entry name" value="Fumarylacetoacetase-like, C-terminal domain"/>
    <property type="match status" value="1"/>
</dbReference>
<dbReference type="GO" id="GO:0005737">
    <property type="term" value="C:cytoplasm"/>
    <property type="evidence" value="ECO:0007669"/>
    <property type="project" value="TreeGrafter"/>
</dbReference>
<evidence type="ECO:0000313" key="2">
    <source>
        <dbReference type="Proteomes" id="UP000501094"/>
    </source>
</evidence>
<dbReference type="GO" id="GO:0008684">
    <property type="term" value="F:2-oxopent-4-enoate hydratase activity"/>
    <property type="evidence" value="ECO:0007669"/>
    <property type="project" value="TreeGrafter"/>
</dbReference>